<protein>
    <submittedName>
        <fullName evidence="1">Uncharacterized protein</fullName>
    </submittedName>
</protein>
<evidence type="ECO:0000313" key="1">
    <source>
        <dbReference type="EMBL" id="WFD10849.1"/>
    </source>
</evidence>
<keyword evidence="2" id="KW-1185">Reference proteome</keyword>
<dbReference type="Proteomes" id="UP001222800">
    <property type="component" value="Chromosome"/>
</dbReference>
<proteinExistence type="predicted"/>
<gene>
    <name evidence="1" type="ORF">P4S50_01875</name>
</gene>
<dbReference type="RefSeq" id="WP_277732815.1">
    <property type="nucleotide sequence ID" value="NZ_CP120733.1"/>
</dbReference>
<sequence length="65" mass="7320">MIFNETELKLIYANLIGYVGLNPNIDYKSEKAIAAVLDKIEGVLPEISRHLLSISIFKTTIKNIE</sequence>
<dbReference type="EMBL" id="CP120733">
    <property type="protein sequence ID" value="WFD10849.1"/>
    <property type="molecule type" value="Genomic_DNA"/>
</dbReference>
<name>A0ABY8EGY6_9FIRM</name>
<organism evidence="1 2">
    <name type="scientific">Tepidibacter hydrothermalis</name>
    <dbReference type="NCBI Taxonomy" id="3036126"/>
    <lineage>
        <taxon>Bacteria</taxon>
        <taxon>Bacillati</taxon>
        <taxon>Bacillota</taxon>
        <taxon>Clostridia</taxon>
        <taxon>Peptostreptococcales</taxon>
        <taxon>Peptostreptococcaceae</taxon>
        <taxon>Tepidibacter</taxon>
    </lineage>
</organism>
<reference evidence="1 2" key="1">
    <citation type="submission" date="2023-03" db="EMBL/GenBank/DDBJ databases">
        <title>Complete genome sequence of Tepidibacter sp. SWIR-1, isolated from a deep-sea hydrothermal vent.</title>
        <authorList>
            <person name="Li X."/>
        </authorList>
    </citation>
    <scope>NUCLEOTIDE SEQUENCE [LARGE SCALE GENOMIC DNA]</scope>
    <source>
        <strain evidence="1 2">SWIR-1</strain>
    </source>
</reference>
<evidence type="ECO:0000313" key="2">
    <source>
        <dbReference type="Proteomes" id="UP001222800"/>
    </source>
</evidence>
<accession>A0ABY8EGY6</accession>